<dbReference type="RefSeq" id="XP_022404146.1">
    <property type="nucleotide sequence ID" value="XM_022545929.1"/>
</dbReference>
<dbReference type="Proteomes" id="UP000184300">
    <property type="component" value="Unassembled WGS sequence"/>
</dbReference>
<sequence>MGPFQSPSFARPVVVGHLASPYSVNGDVRVSISENSDIVFSLEFAGRKGKIPSLSELRGPPELPRLMSEACVSVSSPDTMWCLRPGRIIASFV</sequence>
<dbReference type="EMBL" id="KV878891">
    <property type="protein sequence ID" value="OJJ87457.1"/>
    <property type="molecule type" value="Genomic_DNA"/>
</dbReference>
<evidence type="ECO:0000313" key="2">
    <source>
        <dbReference type="Proteomes" id="UP000184300"/>
    </source>
</evidence>
<dbReference type="AlphaFoldDB" id="A0A1L9VU96"/>
<evidence type="ECO:0000313" key="1">
    <source>
        <dbReference type="EMBL" id="OJJ87457.1"/>
    </source>
</evidence>
<accession>A0A1L9VU96</accession>
<gene>
    <name evidence="1" type="ORF">ASPGLDRAFT_44007</name>
</gene>
<protein>
    <submittedName>
        <fullName evidence="1">Uncharacterized protein</fullName>
    </submittedName>
</protein>
<proteinExistence type="predicted"/>
<organism evidence="1 2">
    <name type="scientific">Aspergillus glaucus CBS 516.65</name>
    <dbReference type="NCBI Taxonomy" id="1160497"/>
    <lineage>
        <taxon>Eukaryota</taxon>
        <taxon>Fungi</taxon>
        <taxon>Dikarya</taxon>
        <taxon>Ascomycota</taxon>
        <taxon>Pezizomycotina</taxon>
        <taxon>Eurotiomycetes</taxon>
        <taxon>Eurotiomycetidae</taxon>
        <taxon>Eurotiales</taxon>
        <taxon>Aspergillaceae</taxon>
        <taxon>Aspergillus</taxon>
        <taxon>Aspergillus subgen. Aspergillus</taxon>
    </lineage>
</organism>
<dbReference type="VEuPathDB" id="FungiDB:ASPGLDRAFT_44007"/>
<reference evidence="2" key="1">
    <citation type="journal article" date="2017" name="Genome Biol.">
        <title>Comparative genomics reveals high biological diversity and specific adaptations in the industrially and medically important fungal genus Aspergillus.</title>
        <authorList>
            <person name="de Vries R.P."/>
            <person name="Riley R."/>
            <person name="Wiebenga A."/>
            <person name="Aguilar-Osorio G."/>
            <person name="Amillis S."/>
            <person name="Uchima C.A."/>
            <person name="Anderluh G."/>
            <person name="Asadollahi M."/>
            <person name="Askin M."/>
            <person name="Barry K."/>
            <person name="Battaglia E."/>
            <person name="Bayram O."/>
            <person name="Benocci T."/>
            <person name="Braus-Stromeyer S.A."/>
            <person name="Caldana C."/>
            <person name="Canovas D."/>
            <person name="Cerqueira G.C."/>
            <person name="Chen F."/>
            <person name="Chen W."/>
            <person name="Choi C."/>
            <person name="Clum A."/>
            <person name="Dos Santos R.A."/>
            <person name="Damasio A.R."/>
            <person name="Diallinas G."/>
            <person name="Emri T."/>
            <person name="Fekete E."/>
            <person name="Flipphi M."/>
            <person name="Freyberg S."/>
            <person name="Gallo A."/>
            <person name="Gournas C."/>
            <person name="Habgood R."/>
            <person name="Hainaut M."/>
            <person name="Harispe M.L."/>
            <person name="Henrissat B."/>
            <person name="Hilden K.S."/>
            <person name="Hope R."/>
            <person name="Hossain A."/>
            <person name="Karabika E."/>
            <person name="Karaffa L."/>
            <person name="Karanyi Z."/>
            <person name="Krasevec N."/>
            <person name="Kuo A."/>
            <person name="Kusch H."/>
            <person name="LaButti K."/>
            <person name="Lagendijk E.L."/>
            <person name="Lapidus A."/>
            <person name="Levasseur A."/>
            <person name="Lindquist E."/>
            <person name="Lipzen A."/>
            <person name="Logrieco A.F."/>
            <person name="MacCabe A."/>
            <person name="Maekelae M.R."/>
            <person name="Malavazi I."/>
            <person name="Melin P."/>
            <person name="Meyer V."/>
            <person name="Mielnichuk N."/>
            <person name="Miskei M."/>
            <person name="Molnar A.P."/>
            <person name="Mule G."/>
            <person name="Ngan C.Y."/>
            <person name="Orejas M."/>
            <person name="Orosz E."/>
            <person name="Ouedraogo J.P."/>
            <person name="Overkamp K.M."/>
            <person name="Park H.-S."/>
            <person name="Perrone G."/>
            <person name="Piumi F."/>
            <person name="Punt P.J."/>
            <person name="Ram A.F."/>
            <person name="Ramon A."/>
            <person name="Rauscher S."/>
            <person name="Record E."/>
            <person name="Riano-Pachon D.M."/>
            <person name="Robert V."/>
            <person name="Roehrig J."/>
            <person name="Ruller R."/>
            <person name="Salamov A."/>
            <person name="Salih N.S."/>
            <person name="Samson R.A."/>
            <person name="Sandor E."/>
            <person name="Sanguinetti M."/>
            <person name="Schuetze T."/>
            <person name="Sepcic K."/>
            <person name="Shelest E."/>
            <person name="Sherlock G."/>
            <person name="Sophianopoulou V."/>
            <person name="Squina F.M."/>
            <person name="Sun H."/>
            <person name="Susca A."/>
            <person name="Todd R.B."/>
            <person name="Tsang A."/>
            <person name="Unkles S.E."/>
            <person name="van de Wiele N."/>
            <person name="van Rossen-Uffink D."/>
            <person name="Oliveira J.V."/>
            <person name="Vesth T.C."/>
            <person name="Visser J."/>
            <person name="Yu J.-H."/>
            <person name="Zhou M."/>
            <person name="Andersen M.R."/>
            <person name="Archer D.B."/>
            <person name="Baker S.E."/>
            <person name="Benoit I."/>
            <person name="Brakhage A.A."/>
            <person name="Braus G.H."/>
            <person name="Fischer R."/>
            <person name="Frisvad J.C."/>
            <person name="Goldman G.H."/>
            <person name="Houbraken J."/>
            <person name="Oakley B."/>
            <person name="Pocsi I."/>
            <person name="Scazzocchio C."/>
            <person name="Seiboth B."/>
            <person name="vanKuyk P.A."/>
            <person name="Wortman J."/>
            <person name="Dyer P.S."/>
            <person name="Grigoriev I.V."/>
        </authorList>
    </citation>
    <scope>NUCLEOTIDE SEQUENCE [LARGE SCALE GENOMIC DNA]</scope>
    <source>
        <strain evidence="2">CBS 516.65</strain>
    </source>
</reference>
<keyword evidence="2" id="KW-1185">Reference proteome</keyword>
<feature type="non-terminal residue" evidence="1">
    <location>
        <position position="93"/>
    </location>
</feature>
<dbReference type="GeneID" id="34462190"/>
<name>A0A1L9VU96_ASPGL</name>